<dbReference type="InterPro" id="IPR050230">
    <property type="entry name" value="CALM/Myosin/TropC-like"/>
</dbReference>
<comment type="caution">
    <text evidence="13">The sequence shown here is derived from an EMBL/GenBank/DDBJ whole genome shotgun (WGS) entry which is preliminary data.</text>
</comment>
<organism evidence="13 14">
    <name type="scientific">Euplotes crassus</name>
    <dbReference type="NCBI Taxonomy" id="5936"/>
    <lineage>
        <taxon>Eukaryota</taxon>
        <taxon>Sar</taxon>
        <taxon>Alveolata</taxon>
        <taxon>Ciliophora</taxon>
        <taxon>Intramacronucleata</taxon>
        <taxon>Spirotrichea</taxon>
        <taxon>Hypotrichia</taxon>
        <taxon>Euplotida</taxon>
        <taxon>Euplotidae</taxon>
        <taxon>Moneuplotes</taxon>
    </lineage>
</organism>
<evidence type="ECO:0000256" key="5">
    <source>
        <dbReference type="ARBA" id="ARBA00022723"/>
    </source>
</evidence>
<dbReference type="PROSITE" id="PS50222">
    <property type="entry name" value="EF_HAND_2"/>
    <property type="match status" value="1"/>
</dbReference>
<dbReference type="PANTHER" id="PTHR23048:SF0">
    <property type="entry name" value="CALMODULIN LIKE 3"/>
    <property type="match status" value="1"/>
</dbReference>
<keyword evidence="4" id="KW-0963">Cytoplasm</keyword>
<evidence type="ECO:0000256" key="9">
    <source>
        <dbReference type="ARBA" id="ARBA00023212"/>
    </source>
</evidence>
<evidence type="ECO:0000256" key="7">
    <source>
        <dbReference type="ARBA" id="ARBA00022837"/>
    </source>
</evidence>
<dbReference type="InterPro" id="IPR002048">
    <property type="entry name" value="EF_hand_dom"/>
</dbReference>
<dbReference type="EMBL" id="CAMPGE010024314">
    <property type="protein sequence ID" value="CAI2382164.1"/>
    <property type="molecule type" value="Genomic_DNA"/>
</dbReference>
<keyword evidence="7" id="KW-0106">Calcium</keyword>
<keyword evidence="14" id="KW-1185">Reference proteome</keyword>
<reference evidence="13" key="1">
    <citation type="submission" date="2023-07" db="EMBL/GenBank/DDBJ databases">
        <authorList>
            <consortium name="AG Swart"/>
            <person name="Singh M."/>
            <person name="Singh A."/>
            <person name="Seah K."/>
            <person name="Emmerich C."/>
        </authorList>
    </citation>
    <scope>NUCLEOTIDE SEQUENCE</scope>
    <source>
        <strain evidence="13">DP1</strain>
    </source>
</reference>
<proteinExistence type="inferred from homology"/>
<evidence type="ECO:0000256" key="8">
    <source>
        <dbReference type="ARBA" id="ARBA00022990"/>
    </source>
</evidence>
<dbReference type="PANTHER" id="PTHR23048">
    <property type="entry name" value="MYOSIN LIGHT CHAIN 1, 3"/>
    <property type="match status" value="1"/>
</dbReference>
<keyword evidence="8" id="KW-0007">Acetylation</keyword>
<evidence type="ECO:0000256" key="10">
    <source>
        <dbReference type="ARBA" id="ARBA00025692"/>
    </source>
</evidence>
<evidence type="ECO:0000256" key="1">
    <source>
        <dbReference type="ARBA" id="ARBA00004245"/>
    </source>
</evidence>
<evidence type="ECO:0000256" key="4">
    <source>
        <dbReference type="ARBA" id="ARBA00022490"/>
    </source>
</evidence>
<comment type="similarity">
    <text evidence="2">Belongs to the centrin family.</text>
</comment>
<evidence type="ECO:0000256" key="3">
    <source>
        <dbReference type="ARBA" id="ARBA00020786"/>
    </source>
</evidence>
<evidence type="ECO:0000259" key="12">
    <source>
        <dbReference type="PROSITE" id="PS50222"/>
    </source>
</evidence>
<sequence length="100" mass="11643">MVRFWLLISCLKCYSLRRTISCNISVSKICVFEKLIEKLKETFKLYSEDKGGYITQGQFGTIMRSHHQSPTEASLQEILDEFESPDELIDLPKFLNLMSM</sequence>
<evidence type="ECO:0000256" key="6">
    <source>
        <dbReference type="ARBA" id="ARBA00022737"/>
    </source>
</evidence>
<dbReference type="AlphaFoldDB" id="A0AAD1Y0E3"/>
<evidence type="ECO:0000256" key="11">
    <source>
        <dbReference type="SAM" id="SignalP"/>
    </source>
</evidence>
<dbReference type="InterPro" id="IPR011992">
    <property type="entry name" value="EF-hand-dom_pair"/>
</dbReference>
<comment type="subcellular location">
    <subcellularLocation>
        <location evidence="1">Cytoplasm</location>
        <location evidence="1">Cytoskeleton</location>
    </subcellularLocation>
</comment>
<dbReference type="FunFam" id="1.10.238.10:FF:000178">
    <property type="entry name" value="Calmodulin-2 A"/>
    <property type="match status" value="1"/>
</dbReference>
<dbReference type="GO" id="GO:0005509">
    <property type="term" value="F:calcium ion binding"/>
    <property type="evidence" value="ECO:0007669"/>
    <property type="project" value="InterPro"/>
</dbReference>
<keyword evidence="6" id="KW-0677">Repeat</keyword>
<feature type="domain" description="EF-hand" evidence="12">
    <location>
        <begin position="34"/>
        <end position="69"/>
    </location>
</feature>
<dbReference type="SUPFAM" id="SSF47473">
    <property type="entry name" value="EF-hand"/>
    <property type="match status" value="1"/>
</dbReference>
<keyword evidence="5" id="KW-0479">Metal-binding</keyword>
<keyword evidence="9" id="KW-0206">Cytoskeleton</keyword>
<accession>A0AAD1Y0E3</accession>
<dbReference type="Gene3D" id="1.10.238.10">
    <property type="entry name" value="EF-hand"/>
    <property type="match status" value="1"/>
</dbReference>
<name>A0AAD1Y0E3_EUPCR</name>
<dbReference type="GO" id="GO:0016460">
    <property type="term" value="C:myosin II complex"/>
    <property type="evidence" value="ECO:0007669"/>
    <property type="project" value="TreeGrafter"/>
</dbReference>
<feature type="signal peptide" evidence="11">
    <location>
        <begin position="1"/>
        <end position="21"/>
    </location>
</feature>
<feature type="chain" id="PRO_5042022406" description="Calmodulin" evidence="11">
    <location>
        <begin position="22"/>
        <end position="100"/>
    </location>
</feature>
<protein>
    <recommendedName>
        <fullName evidence="3">Calmodulin</fullName>
    </recommendedName>
</protein>
<keyword evidence="11" id="KW-0732">Signal</keyword>
<evidence type="ECO:0000256" key="2">
    <source>
        <dbReference type="ARBA" id="ARBA00005253"/>
    </source>
</evidence>
<evidence type="ECO:0000313" key="13">
    <source>
        <dbReference type="EMBL" id="CAI2382164.1"/>
    </source>
</evidence>
<dbReference type="Proteomes" id="UP001295684">
    <property type="component" value="Unassembled WGS sequence"/>
</dbReference>
<comment type="function">
    <text evidence="10">Plays a fundamental role in microtubule organizing center structure and function. Component of the infraciliary lattice (ICL) and the ciliary basal bodies.</text>
</comment>
<gene>
    <name evidence="13" type="ORF">ECRASSUSDP1_LOCUS23632</name>
</gene>
<evidence type="ECO:0000313" key="14">
    <source>
        <dbReference type="Proteomes" id="UP001295684"/>
    </source>
</evidence>